<dbReference type="Proteomes" id="UP000239203">
    <property type="component" value="Unassembled WGS sequence"/>
</dbReference>
<dbReference type="Gene3D" id="3.50.50.60">
    <property type="entry name" value="FAD/NAD(P)-binding domain"/>
    <property type="match status" value="1"/>
</dbReference>
<dbReference type="SUPFAM" id="SSF51905">
    <property type="entry name" value="FAD/NAD(P)-binding domain"/>
    <property type="match status" value="1"/>
</dbReference>
<keyword evidence="4" id="KW-1185">Reference proteome</keyword>
<sequence length="349" mass="36755">MDCDVVVVGGGIAGVSVAAELAGERSVLLVEGESELARHTTGRSAAVYLPSFGGPVVHNLTLASRPLFGDVLRARSLLWLDTGGGGLDEVVATGEAVEITVAEALELSPVLRPDRLAGVALDAGTMDIDVMALHQRYVRRLRERGAIRVGAPVTAIRRDGGGWRIGLGTDEVRAGYVVNAAGAWADRVARLAGVPEVGLRPMRRTIAIAKGRPVDPRWPLVGDVADTFYCRPEGDAMLVSPADETPAEPGDAKPDELDIALALERVNHYTTLELRTVRTAWAGLRTFAADREPVVGEVPGHPGFAYFAGQGGYGIQMAPALAILAARQILGEPTDVPAEAVSPGRFVRG</sequence>
<protein>
    <submittedName>
        <fullName evidence="3">D-arginine dehydrogenase</fullName>
    </submittedName>
</protein>
<dbReference type="InterPro" id="IPR006076">
    <property type="entry name" value="FAD-dep_OxRdtase"/>
</dbReference>
<dbReference type="PANTHER" id="PTHR13847">
    <property type="entry name" value="SARCOSINE DEHYDROGENASE-RELATED"/>
    <property type="match status" value="1"/>
</dbReference>
<gene>
    <name evidence="3" type="ORF">CLV40_104423</name>
</gene>
<dbReference type="RefSeq" id="WP_104478682.1">
    <property type="nucleotide sequence ID" value="NZ_CP154825.1"/>
</dbReference>
<name>A0A2S6GVD0_9PSEU</name>
<dbReference type="OrthoDB" id="9806257at2"/>
<dbReference type="GO" id="GO:0005737">
    <property type="term" value="C:cytoplasm"/>
    <property type="evidence" value="ECO:0007669"/>
    <property type="project" value="TreeGrafter"/>
</dbReference>
<feature type="domain" description="FAD dependent oxidoreductase" evidence="2">
    <location>
        <begin position="4"/>
        <end position="327"/>
    </location>
</feature>
<dbReference type="PANTHER" id="PTHR13847:SF287">
    <property type="entry name" value="FAD-DEPENDENT OXIDOREDUCTASE DOMAIN-CONTAINING PROTEIN 1"/>
    <property type="match status" value="1"/>
</dbReference>
<comment type="caution">
    <text evidence="3">The sequence shown here is derived from an EMBL/GenBank/DDBJ whole genome shotgun (WGS) entry which is preliminary data.</text>
</comment>
<organism evidence="3 4">
    <name type="scientific">Actinokineospora auranticolor</name>
    <dbReference type="NCBI Taxonomy" id="155976"/>
    <lineage>
        <taxon>Bacteria</taxon>
        <taxon>Bacillati</taxon>
        <taxon>Actinomycetota</taxon>
        <taxon>Actinomycetes</taxon>
        <taxon>Pseudonocardiales</taxon>
        <taxon>Pseudonocardiaceae</taxon>
        <taxon>Actinokineospora</taxon>
    </lineage>
</organism>
<dbReference type="GO" id="GO:0016491">
    <property type="term" value="F:oxidoreductase activity"/>
    <property type="evidence" value="ECO:0007669"/>
    <property type="project" value="UniProtKB-KW"/>
</dbReference>
<dbReference type="AlphaFoldDB" id="A0A2S6GVD0"/>
<accession>A0A2S6GVD0</accession>
<evidence type="ECO:0000313" key="3">
    <source>
        <dbReference type="EMBL" id="PPK69170.1"/>
    </source>
</evidence>
<dbReference type="InterPro" id="IPR036188">
    <property type="entry name" value="FAD/NAD-bd_sf"/>
</dbReference>
<evidence type="ECO:0000256" key="1">
    <source>
        <dbReference type="ARBA" id="ARBA00023002"/>
    </source>
</evidence>
<evidence type="ECO:0000313" key="4">
    <source>
        <dbReference type="Proteomes" id="UP000239203"/>
    </source>
</evidence>
<evidence type="ECO:0000259" key="2">
    <source>
        <dbReference type="Pfam" id="PF01266"/>
    </source>
</evidence>
<dbReference type="EMBL" id="PTIX01000004">
    <property type="protein sequence ID" value="PPK69170.1"/>
    <property type="molecule type" value="Genomic_DNA"/>
</dbReference>
<dbReference type="Pfam" id="PF01266">
    <property type="entry name" value="DAO"/>
    <property type="match status" value="1"/>
</dbReference>
<dbReference type="Gene3D" id="3.30.9.10">
    <property type="entry name" value="D-Amino Acid Oxidase, subunit A, domain 2"/>
    <property type="match status" value="1"/>
</dbReference>
<reference evidence="3 4" key="1">
    <citation type="submission" date="2018-02" db="EMBL/GenBank/DDBJ databases">
        <title>Genomic Encyclopedia of Archaeal and Bacterial Type Strains, Phase II (KMG-II): from individual species to whole genera.</title>
        <authorList>
            <person name="Goeker M."/>
        </authorList>
    </citation>
    <scope>NUCLEOTIDE SEQUENCE [LARGE SCALE GENOMIC DNA]</scope>
    <source>
        <strain evidence="3 4">YU 961-1</strain>
    </source>
</reference>
<proteinExistence type="predicted"/>
<keyword evidence="1" id="KW-0560">Oxidoreductase</keyword>